<proteinExistence type="predicted"/>
<dbReference type="PANTHER" id="PTHR24567">
    <property type="entry name" value="CRP FAMILY TRANSCRIPTIONAL REGULATORY PROTEIN"/>
    <property type="match status" value="1"/>
</dbReference>
<dbReference type="InterPro" id="IPR014710">
    <property type="entry name" value="RmlC-like_jellyroll"/>
</dbReference>
<dbReference type="PROSITE" id="PS50042">
    <property type="entry name" value="CNMP_BINDING_3"/>
    <property type="match status" value="1"/>
</dbReference>
<dbReference type="PANTHER" id="PTHR24567:SF74">
    <property type="entry name" value="HTH-TYPE TRANSCRIPTIONAL REGULATOR ARCR"/>
    <property type="match status" value="1"/>
</dbReference>
<comment type="caution">
    <text evidence="2">The sequence shown here is derived from an EMBL/GenBank/DDBJ whole genome shotgun (WGS) entry which is preliminary data.</text>
</comment>
<keyword evidence="3" id="KW-1185">Reference proteome</keyword>
<evidence type="ECO:0000313" key="2">
    <source>
        <dbReference type="EMBL" id="GAA2067205.1"/>
    </source>
</evidence>
<sequence>MITKTRLLATLPDGHGEELLRLSREVSFPPGTRLFQEGDTADRFWVLRSGTVALEAHVPGRRAQVLETLSNGELLGWSWMFAPYQWHLGARAVTRVHAYEFDAAAVRELCARDLVLGSAVTAFVARIIARRLQAARTRLLDPPLSHEKAEDRDERAAADL</sequence>
<gene>
    <name evidence="2" type="ORF">GCM10009801_14350</name>
</gene>
<feature type="domain" description="Cyclic nucleotide-binding" evidence="1">
    <location>
        <begin position="7"/>
        <end position="76"/>
    </location>
</feature>
<dbReference type="CDD" id="cd00038">
    <property type="entry name" value="CAP_ED"/>
    <property type="match status" value="1"/>
</dbReference>
<reference evidence="3" key="1">
    <citation type="journal article" date="2019" name="Int. J. Syst. Evol. Microbiol.">
        <title>The Global Catalogue of Microorganisms (GCM) 10K type strain sequencing project: providing services to taxonomists for standard genome sequencing and annotation.</title>
        <authorList>
            <consortium name="The Broad Institute Genomics Platform"/>
            <consortium name="The Broad Institute Genome Sequencing Center for Infectious Disease"/>
            <person name="Wu L."/>
            <person name="Ma J."/>
        </authorList>
    </citation>
    <scope>NUCLEOTIDE SEQUENCE [LARGE SCALE GENOMIC DNA]</scope>
    <source>
        <strain evidence="3">JCM 15478</strain>
    </source>
</reference>
<dbReference type="InterPro" id="IPR050397">
    <property type="entry name" value="Env_Response_Regulators"/>
</dbReference>
<evidence type="ECO:0000259" key="1">
    <source>
        <dbReference type="PROSITE" id="PS50042"/>
    </source>
</evidence>
<dbReference type="RefSeq" id="WP_425578112.1">
    <property type="nucleotide sequence ID" value="NZ_BAAAPE010000002.1"/>
</dbReference>
<organism evidence="2 3">
    <name type="scientific">Streptomyces albiaxialis</name>
    <dbReference type="NCBI Taxonomy" id="329523"/>
    <lineage>
        <taxon>Bacteria</taxon>
        <taxon>Bacillati</taxon>
        <taxon>Actinomycetota</taxon>
        <taxon>Actinomycetes</taxon>
        <taxon>Kitasatosporales</taxon>
        <taxon>Streptomycetaceae</taxon>
        <taxon>Streptomyces</taxon>
    </lineage>
</organism>
<dbReference type="EMBL" id="BAAAPE010000002">
    <property type="protein sequence ID" value="GAA2067205.1"/>
    <property type="molecule type" value="Genomic_DNA"/>
</dbReference>
<dbReference type="Gene3D" id="2.60.120.10">
    <property type="entry name" value="Jelly Rolls"/>
    <property type="match status" value="1"/>
</dbReference>
<evidence type="ECO:0000313" key="3">
    <source>
        <dbReference type="Proteomes" id="UP001500016"/>
    </source>
</evidence>
<dbReference type="InterPro" id="IPR018490">
    <property type="entry name" value="cNMP-bd_dom_sf"/>
</dbReference>
<dbReference type="InterPro" id="IPR000595">
    <property type="entry name" value="cNMP-bd_dom"/>
</dbReference>
<dbReference type="SMART" id="SM00100">
    <property type="entry name" value="cNMP"/>
    <property type="match status" value="1"/>
</dbReference>
<name>A0ABP5H8B3_9ACTN</name>
<protein>
    <submittedName>
        <fullName evidence="2">Cyclic nucleotide-binding domain-containing protein</fullName>
    </submittedName>
</protein>
<dbReference type="Proteomes" id="UP001500016">
    <property type="component" value="Unassembled WGS sequence"/>
</dbReference>
<accession>A0ABP5H8B3</accession>
<dbReference type="SUPFAM" id="SSF51206">
    <property type="entry name" value="cAMP-binding domain-like"/>
    <property type="match status" value="1"/>
</dbReference>
<dbReference type="Pfam" id="PF00027">
    <property type="entry name" value="cNMP_binding"/>
    <property type="match status" value="1"/>
</dbReference>